<sequence length="85" mass="9567">MSNLNFNSSYYIALDNKLYQALSVISYFLLFKPLINGKIVTKSPQLTRADSLTVKDENEYISPVGFIRLRSRGGVKFPTGGKDFV</sequence>
<gene>
    <name evidence="1" type="ORF">SAMN02745753_00040</name>
</gene>
<name>A0A1M4SHW5_9GAMM</name>
<evidence type="ECO:0000313" key="2">
    <source>
        <dbReference type="Proteomes" id="UP000184517"/>
    </source>
</evidence>
<dbReference type="EMBL" id="FQVF01000002">
    <property type="protein sequence ID" value="SHE31752.1"/>
    <property type="molecule type" value="Genomic_DNA"/>
</dbReference>
<dbReference type="STRING" id="1122206.SAMN02745753_00040"/>
<proteinExistence type="predicted"/>
<dbReference type="Proteomes" id="UP000184517">
    <property type="component" value="Unassembled WGS sequence"/>
</dbReference>
<protein>
    <submittedName>
        <fullName evidence="1">Uncharacterized protein</fullName>
    </submittedName>
</protein>
<organism evidence="1 2">
    <name type="scientific">Marinomonas polaris DSM 16579</name>
    <dbReference type="NCBI Taxonomy" id="1122206"/>
    <lineage>
        <taxon>Bacteria</taxon>
        <taxon>Pseudomonadati</taxon>
        <taxon>Pseudomonadota</taxon>
        <taxon>Gammaproteobacteria</taxon>
        <taxon>Oceanospirillales</taxon>
        <taxon>Oceanospirillaceae</taxon>
        <taxon>Marinomonas</taxon>
    </lineage>
</organism>
<evidence type="ECO:0000313" key="1">
    <source>
        <dbReference type="EMBL" id="SHE31752.1"/>
    </source>
</evidence>
<accession>A0A1M4SHW5</accession>
<keyword evidence="2" id="KW-1185">Reference proteome</keyword>
<dbReference type="AlphaFoldDB" id="A0A1M4SHW5"/>
<reference evidence="2" key="1">
    <citation type="submission" date="2016-11" db="EMBL/GenBank/DDBJ databases">
        <authorList>
            <person name="Varghese N."/>
            <person name="Submissions S."/>
        </authorList>
    </citation>
    <scope>NUCLEOTIDE SEQUENCE [LARGE SCALE GENOMIC DNA]</scope>
    <source>
        <strain evidence="2">DSM 16579</strain>
    </source>
</reference>